<dbReference type="OrthoDB" id="5492626at2"/>
<evidence type="ECO:0000256" key="1">
    <source>
        <dbReference type="SAM" id="MobiDB-lite"/>
    </source>
</evidence>
<evidence type="ECO:0000313" key="2">
    <source>
        <dbReference type="EMBL" id="RKH74539.1"/>
    </source>
</evidence>
<dbReference type="EMBL" id="RAWK01000003">
    <property type="protein sequence ID" value="RKH74539.1"/>
    <property type="molecule type" value="Genomic_DNA"/>
</dbReference>
<feature type="region of interest" description="Disordered" evidence="1">
    <location>
        <begin position="24"/>
        <end position="62"/>
    </location>
</feature>
<dbReference type="Proteomes" id="UP000267003">
    <property type="component" value="Unassembled WGS sequence"/>
</dbReference>
<sequence length="635" mass="65614">MNVAPPAPGKAAPTPVQQRLTQDLFTPDTRSRQTVSYFGGNGGPPFTPPPASPTPGVISTPVASTPVTQTAQVNTPAPAATVSPEVQTALDNINKYQPAAQPIGLASELQMHGSDSAEDVAFRKELMAALGPDRVAELMGRVGPLSEEMPGLARTVLSAAIEAYPVADQGKVVQGMGPEVLGAALATGVELAGSPLTFNREESVAQMQALATMMGNLSALPPGSPGQAEVTAALDRIKSGEQPSEAPGASTAAWLVANSGSDSLRASFANGYLEELKADPASLSSEEARAVAWALGSMTQSPTDGLGALADLPDAARSQFLNVLGGPDAPELEHTGAFFQEDVQAGVNEFLGDVARLNPANFSNAQAAKELRIEAFQQVSLAVDGDFFNDGAQTHLALAGMFAADTEGIVDTSANSDYDNRLYDKEGRAMAKFFDRVAFRDEGSRGLVTEALHRYLGQGTQDGLVPQLVQGQGEDGFMADGGNILARNMGFVLGALYQGSQSAMQGMDDEFARKKAMVDVMGSLVEKAIEATPGVGAAYAKIKSGTADQVSVDKVFGWLGDQFGGNVDASKDGVKALSGTIISDAWTPFFGNDALKGAIPGNLTAMFGFINGAVALADGITGDPNINIGGAAYGR</sequence>
<dbReference type="RefSeq" id="WP_120553389.1">
    <property type="nucleotide sequence ID" value="NZ_RAWK01000003.1"/>
</dbReference>
<accession>A0A3A8R0H4</accession>
<organism evidence="2 3">
    <name type="scientific">Corallococcus aberystwythensis</name>
    <dbReference type="NCBI Taxonomy" id="2316722"/>
    <lineage>
        <taxon>Bacteria</taxon>
        <taxon>Pseudomonadati</taxon>
        <taxon>Myxococcota</taxon>
        <taxon>Myxococcia</taxon>
        <taxon>Myxococcales</taxon>
        <taxon>Cystobacterineae</taxon>
        <taxon>Myxococcaceae</taxon>
        <taxon>Corallococcus</taxon>
    </lineage>
</organism>
<protein>
    <submittedName>
        <fullName evidence="2">Uncharacterized protein</fullName>
    </submittedName>
</protein>
<dbReference type="AlphaFoldDB" id="A0A3A8R0H4"/>
<name>A0A3A8R0H4_9BACT</name>
<gene>
    <name evidence="2" type="ORF">D7W81_00875</name>
</gene>
<evidence type="ECO:0000313" key="3">
    <source>
        <dbReference type="Proteomes" id="UP000267003"/>
    </source>
</evidence>
<keyword evidence="3" id="KW-1185">Reference proteome</keyword>
<comment type="caution">
    <text evidence="2">The sequence shown here is derived from an EMBL/GenBank/DDBJ whole genome shotgun (WGS) entry which is preliminary data.</text>
</comment>
<proteinExistence type="predicted"/>
<reference evidence="3" key="1">
    <citation type="submission" date="2018-09" db="EMBL/GenBank/DDBJ databases">
        <authorList>
            <person name="Livingstone P.G."/>
            <person name="Whitworth D.E."/>
        </authorList>
    </citation>
    <scope>NUCLEOTIDE SEQUENCE [LARGE SCALE GENOMIC DNA]</scope>
    <source>
        <strain evidence="3">AB050A</strain>
    </source>
</reference>